<dbReference type="InterPro" id="IPR000160">
    <property type="entry name" value="GGDEF_dom"/>
</dbReference>
<dbReference type="Proteomes" id="UP000305541">
    <property type="component" value="Unassembled WGS sequence"/>
</dbReference>
<comment type="caution">
    <text evidence="3">The sequence shown here is derived from an EMBL/GenBank/DDBJ whole genome shotgun (WGS) entry which is preliminary data.</text>
</comment>
<keyword evidence="1" id="KW-0472">Membrane</keyword>
<dbReference type="InterPro" id="IPR050469">
    <property type="entry name" value="Diguanylate_Cyclase"/>
</dbReference>
<dbReference type="PROSITE" id="PS50887">
    <property type="entry name" value="GGDEF"/>
    <property type="match status" value="1"/>
</dbReference>
<dbReference type="InterPro" id="IPR043128">
    <property type="entry name" value="Rev_trsase/Diguanyl_cyclase"/>
</dbReference>
<evidence type="ECO:0000259" key="2">
    <source>
        <dbReference type="PROSITE" id="PS50887"/>
    </source>
</evidence>
<gene>
    <name evidence="3" type="ORF">FEZ51_05360</name>
</gene>
<dbReference type="PANTHER" id="PTHR45138">
    <property type="entry name" value="REGULATORY COMPONENTS OF SENSORY TRANSDUCTION SYSTEM"/>
    <property type="match status" value="1"/>
</dbReference>
<organism evidence="3 4">
    <name type="scientific">Pediococcus stilesii</name>
    <dbReference type="NCBI Taxonomy" id="331679"/>
    <lineage>
        <taxon>Bacteria</taxon>
        <taxon>Bacillati</taxon>
        <taxon>Bacillota</taxon>
        <taxon>Bacilli</taxon>
        <taxon>Lactobacillales</taxon>
        <taxon>Lactobacillaceae</taxon>
        <taxon>Pediococcus</taxon>
    </lineage>
</organism>
<feature type="transmembrane region" description="Helical" evidence="1">
    <location>
        <begin position="145"/>
        <end position="164"/>
    </location>
</feature>
<feature type="transmembrane region" description="Helical" evidence="1">
    <location>
        <begin position="205"/>
        <end position="223"/>
    </location>
</feature>
<protein>
    <submittedName>
        <fullName evidence="3">GGDEF domain-containing protein</fullName>
    </submittedName>
</protein>
<name>A0A5R9BWJ9_9LACO</name>
<dbReference type="OrthoDB" id="9759607at2"/>
<evidence type="ECO:0000256" key="1">
    <source>
        <dbReference type="SAM" id="Phobius"/>
    </source>
</evidence>
<dbReference type="NCBIfam" id="TIGR00254">
    <property type="entry name" value="GGDEF"/>
    <property type="match status" value="1"/>
</dbReference>
<dbReference type="Gene3D" id="3.30.70.270">
    <property type="match status" value="1"/>
</dbReference>
<feature type="domain" description="GGDEF" evidence="2">
    <location>
        <begin position="270"/>
        <end position="406"/>
    </location>
</feature>
<evidence type="ECO:0000313" key="3">
    <source>
        <dbReference type="EMBL" id="TLQ04490.1"/>
    </source>
</evidence>
<dbReference type="PANTHER" id="PTHR45138:SF9">
    <property type="entry name" value="DIGUANYLATE CYCLASE DGCM-RELATED"/>
    <property type="match status" value="1"/>
</dbReference>
<keyword evidence="1" id="KW-0812">Transmembrane</keyword>
<dbReference type="CDD" id="cd01949">
    <property type="entry name" value="GGDEF"/>
    <property type="match status" value="1"/>
</dbReference>
<dbReference type="InterPro" id="IPR029787">
    <property type="entry name" value="Nucleotide_cyclase"/>
</dbReference>
<dbReference type="AlphaFoldDB" id="A0A5R9BWJ9"/>
<proteinExistence type="predicted"/>
<accession>A0A5R9BWJ9</accession>
<feature type="transmembrane region" description="Helical" evidence="1">
    <location>
        <begin position="20"/>
        <end position="51"/>
    </location>
</feature>
<dbReference type="GO" id="GO:0052621">
    <property type="term" value="F:diguanylate cyclase activity"/>
    <property type="evidence" value="ECO:0007669"/>
    <property type="project" value="TreeGrafter"/>
</dbReference>
<evidence type="ECO:0000313" key="4">
    <source>
        <dbReference type="Proteomes" id="UP000305541"/>
    </source>
</evidence>
<dbReference type="SUPFAM" id="SSF55073">
    <property type="entry name" value="Nucleotide cyclase"/>
    <property type="match status" value="1"/>
</dbReference>
<dbReference type="EMBL" id="VBTH01000007">
    <property type="protein sequence ID" value="TLQ04490.1"/>
    <property type="molecule type" value="Genomic_DNA"/>
</dbReference>
<feature type="transmembrane region" description="Helical" evidence="1">
    <location>
        <begin position="104"/>
        <end position="124"/>
    </location>
</feature>
<dbReference type="SMART" id="SM00267">
    <property type="entry name" value="GGDEF"/>
    <property type="match status" value="1"/>
</dbReference>
<dbReference type="Pfam" id="PF00990">
    <property type="entry name" value="GGDEF"/>
    <property type="match status" value="1"/>
</dbReference>
<sequence length="411" mass="47492">MELVVLAKGWKVFSLKEFSRWAAGFLSINTIIITVFLIGMLFIMVFGGYLLSRKLRAATQVSLGIRHQINNVVWFVLLSVSMLFLQTAYSIMSYYNSQWEFSNVQFIILFFCLYNIRNGGIIAFNYILPLVKSYQYLVAGRIDNVWIYLLLLIILFLDITYVSNGGLTFNDSKKHYKLYLVTLFFFVIGWWGMLCVAFDFSPEEMGLKIIGFAVLASIIHFLYRFVRNIEKERASLERDVKIDELTGANNRAEFDKVKDQIFRSYDNKDQPLGIAMFDIDHFKQFNDQYGHTVGDGVLKETVRRVQKGLLDNQTGGELFRVGGEEFLIIFRDHSAKDVRKIMKIIRDAVAGELSDIEGRQLRINISCGITELKATDTNFSDLYNRVDSYLYQSKRQGRNRITVEGQTQQFA</sequence>
<reference evidence="3 4" key="1">
    <citation type="submission" date="2019-05" db="EMBL/GenBank/DDBJ databases">
        <title>The metagenome of a microbial culture collection derived from dairy environment covers the genomic content of the human microbiome.</title>
        <authorList>
            <person name="Roder T."/>
            <person name="Wuthrich D."/>
            <person name="Sattari Z."/>
            <person name="Von Ah U."/>
            <person name="Bar C."/>
            <person name="Ronchi F."/>
            <person name="Macpherson A.J."/>
            <person name="Ganal-Vonarburg S.C."/>
            <person name="Bruggmann R."/>
            <person name="Vergeres G."/>
        </authorList>
    </citation>
    <scope>NUCLEOTIDE SEQUENCE [LARGE SCALE GENOMIC DNA]</scope>
    <source>
        <strain evidence="3 4">FAM 18815</strain>
    </source>
</reference>
<feature type="transmembrane region" description="Helical" evidence="1">
    <location>
        <begin position="72"/>
        <end position="92"/>
    </location>
</feature>
<keyword evidence="1" id="KW-1133">Transmembrane helix</keyword>
<feature type="transmembrane region" description="Helical" evidence="1">
    <location>
        <begin position="176"/>
        <end position="198"/>
    </location>
</feature>